<accession>A0A7W7SK59</accession>
<organism evidence="2 3">
    <name type="scientific">Kitasatospora gansuensis</name>
    <dbReference type="NCBI Taxonomy" id="258050"/>
    <lineage>
        <taxon>Bacteria</taxon>
        <taxon>Bacillati</taxon>
        <taxon>Actinomycetota</taxon>
        <taxon>Actinomycetes</taxon>
        <taxon>Kitasatosporales</taxon>
        <taxon>Streptomycetaceae</taxon>
        <taxon>Kitasatospora</taxon>
    </lineage>
</organism>
<feature type="transmembrane region" description="Helical" evidence="1">
    <location>
        <begin position="812"/>
        <end position="837"/>
    </location>
</feature>
<protein>
    <submittedName>
        <fullName evidence="2">Uncharacterized protein</fullName>
    </submittedName>
</protein>
<keyword evidence="1" id="KW-0812">Transmembrane</keyword>
<dbReference type="RefSeq" id="WP_184923290.1">
    <property type="nucleotide sequence ID" value="NZ_JACHJR010000001.1"/>
</dbReference>
<proteinExistence type="predicted"/>
<evidence type="ECO:0000313" key="2">
    <source>
        <dbReference type="EMBL" id="MBB4951383.1"/>
    </source>
</evidence>
<gene>
    <name evidence="2" type="ORF">F4556_006918</name>
</gene>
<evidence type="ECO:0000313" key="3">
    <source>
        <dbReference type="Proteomes" id="UP000573327"/>
    </source>
</evidence>
<keyword evidence="3" id="KW-1185">Reference proteome</keyword>
<keyword evidence="1" id="KW-0472">Membrane</keyword>
<evidence type="ECO:0000256" key="1">
    <source>
        <dbReference type="SAM" id="Phobius"/>
    </source>
</evidence>
<dbReference type="AlphaFoldDB" id="A0A7W7SK59"/>
<feature type="transmembrane region" description="Helical" evidence="1">
    <location>
        <begin position="763"/>
        <end position="781"/>
    </location>
</feature>
<reference evidence="2 3" key="1">
    <citation type="submission" date="2020-08" db="EMBL/GenBank/DDBJ databases">
        <title>Sequencing the genomes of 1000 actinobacteria strains.</title>
        <authorList>
            <person name="Klenk H.-P."/>
        </authorList>
    </citation>
    <scope>NUCLEOTIDE SEQUENCE [LARGE SCALE GENOMIC DNA]</scope>
    <source>
        <strain evidence="2 3">DSM 44786</strain>
    </source>
</reference>
<keyword evidence="1" id="KW-1133">Transmembrane helix</keyword>
<comment type="caution">
    <text evidence="2">The sequence shown here is derived from an EMBL/GenBank/DDBJ whole genome shotgun (WGS) entry which is preliminary data.</text>
</comment>
<name>A0A7W7SK59_9ACTN</name>
<dbReference type="Proteomes" id="UP000573327">
    <property type="component" value="Unassembled WGS sequence"/>
</dbReference>
<sequence>MAPTHRIVIRRRLDFLALTVSCYGLRLRTDPAPPVLERTDQQALVVLEFPPQALREQSLPPWNTGRPETALAEPSRLVFRVPDEINELAYDLPTLLGVVGFEPVLVPAAVEPGAVFPPPGPELREPTPTETALELPQRLLLSPSDHEGWSHATGPVAHDGRVELWHSRLGVRVRTEDGWRIDEYGDRLPTVRAVWARGDELPDFLADRSRSLVEPGPPSLRPEFLPGDRQGAQIVLATADWQMEGFRPEPFQAERLMLSAYGGWLSGKVVVDPPKLGPLDLEQWTHRATMGRDQYVRIVERGYLYPWGVPAAFVQVAERRPVSADGIQAAALVREEFVVVRRPLTDYAALRGLSARFDHGFPFSRIRVSTLTTPPLPPGGAAVTGVPGAFLVTCPGGAPFEFSALGTDARGQEVPLGLPAVFVRKSAAAQPGNCAPLADWWNAQTDRTRVRGFGRRIAYTPDAVGGPGGSSLETHFLSFAVERDLPPADFEQLLISETPPWLPVLSQAVVSLPSAQGLSSAPLGTPIIEPTKDFLRHGIEGVPNGIFARLPVKLPLAFAGGSAGGLALPDFGIDGLSRELGPIGNQAGLSSGRFDPKALFPSSARLLGAIGLAEIIADATGADAALRSLVLTRRQLPDALETRFSWAPGLTKDRQGVFEPGPAATFTLDGLLRAPLDGSPPSSRLDGRLTDVTLHFFGGGAGKCVSIAFEEIRFHAATGEAPSLHPVIREVTFGGPLAFVDALRQYLSFGGSGPYVELTASRITAGVLVALPSITVGVFTLKNLTLRTELQLSLTGEPTRLRFAVSERARPFLLTVSLFGGGGFLALALTTAGLELIEGSLEFGASAAIDLGVASGAVSVLAGIYFALTKLPAPATGTRTALDGFLRLHGEMSVLGLISLSLDFHLAIEYRDHGDGTYKVSGRATLHVEVSVFMFSTSVEVTCERRFGGTANDPGFTDQIGPADWDEYCDAFAPLV</sequence>
<dbReference type="EMBL" id="JACHJR010000001">
    <property type="protein sequence ID" value="MBB4951383.1"/>
    <property type="molecule type" value="Genomic_DNA"/>
</dbReference>
<feature type="transmembrane region" description="Helical" evidence="1">
    <location>
        <begin position="843"/>
        <end position="868"/>
    </location>
</feature>